<evidence type="ECO:0000256" key="8">
    <source>
        <dbReference type="ARBA" id="ARBA00049902"/>
    </source>
</evidence>
<comment type="catalytic activity">
    <reaction evidence="8">
        <text>[GlcNAc-(1-&gt;4)-Mur2Ac(oyl-L-Ala-gamma-D-Glu-L-Lys-D-Ala-D-Ala)](n)-di-trans,octa-cis-undecaprenyl diphosphate + beta-D-GlcNAc-(1-&gt;4)-Mur2Ac(oyl-L-Ala-gamma-D-Glu-L-Lys-D-Ala-D-Ala)-di-trans,octa-cis-undecaprenyl diphosphate = [GlcNAc-(1-&gt;4)-Mur2Ac(oyl-L-Ala-gamma-D-Glu-L-Lys-D-Ala-D-Ala)](n+1)-di-trans,octa-cis-undecaprenyl diphosphate + di-trans,octa-cis-undecaprenyl diphosphate + H(+)</text>
        <dbReference type="Rhea" id="RHEA:23708"/>
        <dbReference type="Rhea" id="RHEA-COMP:9602"/>
        <dbReference type="Rhea" id="RHEA-COMP:9603"/>
        <dbReference type="ChEBI" id="CHEBI:15378"/>
        <dbReference type="ChEBI" id="CHEBI:58405"/>
        <dbReference type="ChEBI" id="CHEBI:60033"/>
        <dbReference type="ChEBI" id="CHEBI:78435"/>
        <dbReference type="EC" id="2.4.99.28"/>
    </reaction>
</comment>
<dbReference type="InterPro" id="IPR023346">
    <property type="entry name" value="Lysozyme-like_dom_sf"/>
</dbReference>
<evidence type="ECO:0000256" key="7">
    <source>
        <dbReference type="ARBA" id="ARBA00034000"/>
    </source>
</evidence>
<protein>
    <submittedName>
        <fullName evidence="12">Transglycosylase domain-containing protein</fullName>
    </submittedName>
</protein>
<evidence type="ECO:0000256" key="2">
    <source>
        <dbReference type="ARBA" id="ARBA00022670"/>
    </source>
</evidence>
<feature type="domain" description="PASTA" evidence="11">
    <location>
        <begin position="694"/>
        <end position="762"/>
    </location>
</feature>
<reference evidence="12 13" key="1">
    <citation type="submission" date="2022-06" db="EMBL/GenBank/DDBJ databases">
        <authorList>
            <person name="So Y."/>
        </authorList>
    </citation>
    <scope>NUCLEOTIDE SEQUENCE [LARGE SCALE GENOMIC DNA]</scope>
    <source>
        <strain evidence="12 13">STR3</strain>
    </source>
</reference>
<keyword evidence="10" id="KW-0472">Membrane</keyword>
<keyword evidence="10" id="KW-1133">Transmembrane helix</keyword>
<comment type="caution">
    <text evidence="12">The sequence shown here is derived from an EMBL/GenBank/DDBJ whole genome shotgun (WGS) entry which is preliminary data.</text>
</comment>
<keyword evidence="2" id="KW-0645">Protease</keyword>
<dbReference type="SMART" id="SM00740">
    <property type="entry name" value="PASTA"/>
    <property type="match status" value="1"/>
</dbReference>
<keyword evidence="1" id="KW-0121">Carboxypeptidase</keyword>
<dbReference type="CDD" id="cd06577">
    <property type="entry name" value="PASTA_pknB"/>
    <property type="match status" value="1"/>
</dbReference>
<dbReference type="InterPro" id="IPR001460">
    <property type="entry name" value="PCN-bd_Tpept"/>
</dbReference>
<dbReference type="SUPFAM" id="SSF56601">
    <property type="entry name" value="beta-lactamase/transpeptidase-like"/>
    <property type="match status" value="1"/>
</dbReference>
<keyword evidence="13" id="KW-1185">Reference proteome</keyword>
<evidence type="ECO:0000256" key="10">
    <source>
        <dbReference type="SAM" id="Phobius"/>
    </source>
</evidence>
<dbReference type="InterPro" id="IPR036950">
    <property type="entry name" value="PBP_transglycosylase"/>
</dbReference>
<keyword evidence="6" id="KW-0511">Multifunctional enzyme</keyword>
<dbReference type="InterPro" id="IPR001264">
    <property type="entry name" value="Glyco_trans_51"/>
</dbReference>
<accession>A0ABT1L3A8</accession>
<dbReference type="RefSeq" id="WP_254183250.1">
    <property type="nucleotide sequence ID" value="NZ_JANARS010000011.1"/>
</dbReference>
<evidence type="ECO:0000256" key="1">
    <source>
        <dbReference type="ARBA" id="ARBA00022645"/>
    </source>
</evidence>
<evidence type="ECO:0000313" key="12">
    <source>
        <dbReference type="EMBL" id="MCP3424089.1"/>
    </source>
</evidence>
<dbReference type="InterPro" id="IPR005543">
    <property type="entry name" value="PASTA_dom"/>
</dbReference>
<dbReference type="EMBL" id="JANARS010000011">
    <property type="protein sequence ID" value="MCP3424089.1"/>
    <property type="molecule type" value="Genomic_DNA"/>
</dbReference>
<dbReference type="Gene3D" id="1.10.3810.10">
    <property type="entry name" value="Biosynthetic peptidoglycan transglycosylase-like"/>
    <property type="match status" value="1"/>
</dbReference>
<dbReference type="Gene3D" id="3.30.10.20">
    <property type="match status" value="1"/>
</dbReference>
<evidence type="ECO:0000256" key="3">
    <source>
        <dbReference type="ARBA" id="ARBA00022676"/>
    </source>
</evidence>
<proteinExistence type="predicted"/>
<evidence type="ECO:0000256" key="6">
    <source>
        <dbReference type="ARBA" id="ARBA00023268"/>
    </source>
</evidence>
<dbReference type="InterPro" id="IPR012338">
    <property type="entry name" value="Beta-lactam/transpept-like"/>
</dbReference>
<gene>
    <name evidence="12" type="ORF">NCI01_19995</name>
</gene>
<keyword evidence="5" id="KW-0378">Hydrolase</keyword>
<keyword evidence="10" id="KW-0812">Transmembrane</keyword>
<dbReference type="Proteomes" id="UP001204524">
    <property type="component" value="Unassembled WGS sequence"/>
</dbReference>
<sequence>MSSRSSSSLGRPQRRPDAGRVASHLAVMAAVAVVMGVLVACLAIPFAGLVGVAAKDVSKGMVNLPESLEAKDLSQKTRIYDVNGNLIASLYDQNRINVPLASISRPMVKAIVAIEDYRFYDHGALDLKGTLRAFITNQANGGSVQGGSSITQQMVKQTLLYQAETDEERKAATEETYARKIRELRYAIAFEKNHTKDWILERYLNIAYFGDGAFGVQSAARHFFSKNAKDLNLLESATLAGLVKNPVGYDPVDNPERAESRRNVVLDRMAQLGILTEKKAERLKGTPIGETLKIETSPNGCQQSRAPFFCDYVVNWLLKDPVLGDTPKERRRTLNNGGLTINTTIDLDMQKGADDAVSNHVFQTDQAIGGLAMVEPGTGDVRAIAQSRPMGKDKAGGETYLNYVVPKKYGDANGFQAGSTFKVFVLAEAINQGIPLSTTINSPPEMTIPDEAFENCDGPYRGDGEGWNVSNSTGSGTFDLYSGTQQSVNTFFAQLETQTGMCKPLELAKEMGVKVPLAQKVPSWILGVSDSSPLEIAQAYATFAARGLHCEPRPVTQVLDSSGGVLKDFAPECEQVMPGATADAVNDILRGVMEPGGFGSSLAIDKPSAGKTGTNQNNMSVWFAGYTPTIATAAMVAGANQFGEWVSLNGQTVGGVPIYEAFGSTVAGPIWGEAMAAASPKLPYEDFQAPPGDQIAGVLSTVPDVAGQSVEAATATLEGAGFTVADGGEVNSETGAGLVAYTSPEGGAQLSSGDTVTLYTSTGYVPPPPSTDNGGNGGGNGNGNGNNGNRGRGNGNGRG</sequence>
<feature type="compositionally biased region" description="Gly residues" evidence="9">
    <location>
        <begin position="774"/>
        <end position="799"/>
    </location>
</feature>
<keyword evidence="3" id="KW-0328">Glycosyltransferase</keyword>
<evidence type="ECO:0000313" key="13">
    <source>
        <dbReference type="Proteomes" id="UP001204524"/>
    </source>
</evidence>
<dbReference type="PANTHER" id="PTHR32282">
    <property type="entry name" value="BINDING PROTEIN TRANSPEPTIDASE, PUTATIVE-RELATED"/>
    <property type="match status" value="1"/>
</dbReference>
<dbReference type="Gene3D" id="3.40.710.10">
    <property type="entry name" value="DD-peptidase/beta-lactamase superfamily"/>
    <property type="match status" value="1"/>
</dbReference>
<organism evidence="12 13">
    <name type="scientific">Nocardioides pinisoli</name>
    <dbReference type="NCBI Taxonomy" id="2950279"/>
    <lineage>
        <taxon>Bacteria</taxon>
        <taxon>Bacillati</taxon>
        <taxon>Actinomycetota</taxon>
        <taxon>Actinomycetes</taxon>
        <taxon>Propionibacteriales</taxon>
        <taxon>Nocardioidaceae</taxon>
        <taxon>Nocardioides</taxon>
    </lineage>
</organism>
<keyword evidence="4" id="KW-0808">Transferase</keyword>
<comment type="catalytic activity">
    <reaction evidence="7">
        <text>Preferential cleavage: (Ac)2-L-Lys-D-Ala-|-D-Ala. Also transpeptidation of peptidyl-alanyl moieties that are N-acyl substituents of D-alanine.</text>
        <dbReference type="EC" id="3.4.16.4"/>
    </reaction>
</comment>
<evidence type="ECO:0000256" key="4">
    <source>
        <dbReference type="ARBA" id="ARBA00022679"/>
    </source>
</evidence>
<evidence type="ECO:0000256" key="5">
    <source>
        <dbReference type="ARBA" id="ARBA00022801"/>
    </source>
</evidence>
<feature type="transmembrane region" description="Helical" evidence="10">
    <location>
        <begin position="21"/>
        <end position="54"/>
    </location>
</feature>
<dbReference type="PANTHER" id="PTHR32282:SF33">
    <property type="entry name" value="PEPTIDOGLYCAN GLYCOSYLTRANSFERASE"/>
    <property type="match status" value="1"/>
</dbReference>
<dbReference type="SUPFAM" id="SSF53955">
    <property type="entry name" value="Lysozyme-like"/>
    <property type="match status" value="1"/>
</dbReference>
<feature type="region of interest" description="Disordered" evidence="9">
    <location>
        <begin position="746"/>
        <end position="799"/>
    </location>
</feature>
<dbReference type="PROSITE" id="PS51178">
    <property type="entry name" value="PASTA"/>
    <property type="match status" value="1"/>
</dbReference>
<dbReference type="InterPro" id="IPR050396">
    <property type="entry name" value="Glycosyltr_51/Transpeptidase"/>
</dbReference>
<dbReference type="Pfam" id="PF00912">
    <property type="entry name" value="Transgly"/>
    <property type="match status" value="1"/>
</dbReference>
<name>A0ABT1L3A8_9ACTN</name>
<evidence type="ECO:0000256" key="9">
    <source>
        <dbReference type="SAM" id="MobiDB-lite"/>
    </source>
</evidence>
<feature type="compositionally biased region" description="Polar residues" evidence="9">
    <location>
        <begin position="749"/>
        <end position="763"/>
    </location>
</feature>
<dbReference type="Pfam" id="PF00905">
    <property type="entry name" value="Transpeptidase"/>
    <property type="match status" value="1"/>
</dbReference>
<dbReference type="Pfam" id="PF03793">
    <property type="entry name" value="PASTA"/>
    <property type="match status" value="1"/>
</dbReference>
<evidence type="ECO:0000259" key="11">
    <source>
        <dbReference type="PROSITE" id="PS51178"/>
    </source>
</evidence>